<name>A0ABQ8A807_BRANA</name>
<organism evidence="1 2">
    <name type="scientific">Brassica napus</name>
    <name type="common">Rape</name>
    <dbReference type="NCBI Taxonomy" id="3708"/>
    <lineage>
        <taxon>Eukaryota</taxon>
        <taxon>Viridiplantae</taxon>
        <taxon>Streptophyta</taxon>
        <taxon>Embryophyta</taxon>
        <taxon>Tracheophyta</taxon>
        <taxon>Spermatophyta</taxon>
        <taxon>Magnoliopsida</taxon>
        <taxon>eudicotyledons</taxon>
        <taxon>Gunneridae</taxon>
        <taxon>Pentapetalae</taxon>
        <taxon>rosids</taxon>
        <taxon>malvids</taxon>
        <taxon>Brassicales</taxon>
        <taxon>Brassicaceae</taxon>
        <taxon>Brassiceae</taxon>
        <taxon>Brassica</taxon>
    </lineage>
</organism>
<evidence type="ECO:0000313" key="1">
    <source>
        <dbReference type="EMBL" id="KAH0888368.1"/>
    </source>
</evidence>
<gene>
    <name evidence="1" type="ORF">HID58_050797</name>
</gene>
<dbReference type="EMBL" id="JAGKQM010000013">
    <property type="protein sequence ID" value="KAH0888368.1"/>
    <property type="molecule type" value="Genomic_DNA"/>
</dbReference>
<sequence length="78" mass="8829">MRTRFRQTLLMRLIQFWIPNCNRVVDRPGSVGYIEDTDDGFDVVGAALGFCVGTRRSKPPTPLLFKDSYGLFLAMTLS</sequence>
<comment type="caution">
    <text evidence="1">The sequence shown here is derived from an EMBL/GenBank/DDBJ whole genome shotgun (WGS) entry which is preliminary data.</text>
</comment>
<evidence type="ECO:0000313" key="2">
    <source>
        <dbReference type="Proteomes" id="UP000824890"/>
    </source>
</evidence>
<protein>
    <submittedName>
        <fullName evidence="1">Uncharacterized protein</fullName>
    </submittedName>
</protein>
<accession>A0ABQ8A807</accession>
<dbReference type="Proteomes" id="UP000824890">
    <property type="component" value="Unassembled WGS sequence"/>
</dbReference>
<keyword evidence="2" id="KW-1185">Reference proteome</keyword>
<proteinExistence type="predicted"/>
<reference evidence="1 2" key="1">
    <citation type="submission" date="2021-05" db="EMBL/GenBank/DDBJ databases">
        <title>Genome Assembly of Synthetic Allotetraploid Brassica napus Reveals Homoeologous Exchanges between Subgenomes.</title>
        <authorList>
            <person name="Davis J.T."/>
        </authorList>
    </citation>
    <scope>NUCLEOTIDE SEQUENCE [LARGE SCALE GENOMIC DNA]</scope>
    <source>
        <strain evidence="2">cv. Da-Ae</strain>
        <tissue evidence="1">Seedling</tissue>
    </source>
</reference>